<dbReference type="PROSITE" id="PS00018">
    <property type="entry name" value="EF_HAND_1"/>
    <property type="match status" value="1"/>
</dbReference>
<dbReference type="PANTHER" id="PTHR23104">
    <property type="entry name" value="MULTIPLE COAGULATION FACTOR DEFICIENCY PROTEIN 2 NEURAL STEM CELL DERIVED NEURONAL SURVIVAL PROTEIN"/>
    <property type="match status" value="1"/>
</dbReference>
<dbReference type="AlphaFoldDB" id="A0A1S3IDI4"/>
<dbReference type="RefSeq" id="XP_013395921.1">
    <property type="nucleotide sequence ID" value="XM_013540467.1"/>
</dbReference>
<evidence type="ECO:0000313" key="6">
    <source>
        <dbReference type="Proteomes" id="UP000085678"/>
    </source>
</evidence>
<evidence type="ECO:0000256" key="3">
    <source>
        <dbReference type="ARBA" id="ARBA00022837"/>
    </source>
</evidence>
<reference evidence="7" key="1">
    <citation type="submission" date="2025-08" db="UniProtKB">
        <authorList>
            <consortium name="RefSeq"/>
        </authorList>
    </citation>
    <scope>IDENTIFICATION</scope>
    <source>
        <tissue evidence="7">Gonads</tissue>
    </source>
</reference>
<dbReference type="InterPro" id="IPR011992">
    <property type="entry name" value="EF-hand-dom_pair"/>
</dbReference>
<keyword evidence="3" id="KW-0106">Calcium</keyword>
<dbReference type="GeneID" id="106163003"/>
<dbReference type="Gene3D" id="1.10.238.10">
    <property type="entry name" value="EF-hand"/>
    <property type="match status" value="1"/>
</dbReference>
<feature type="region of interest" description="Disordered" evidence="4">
    <location>
        <begin position="26"/>
        <end position="45"/>
    </location>
</feature>
<evidence type="ECO:0000256" key="2">
    <source>
        <dbReference type="ARBA" id="ARBA00022737"/>
    </source>
</evidence>
<sequence>MCQGWKQTGATILALALMISLSEAHAGGHGHAPTASGERGSANHFHDPRVVQDAQHIKEHYEGLTDINETALTPEELEFHYFKLHDFDNNSRLDGLEILSALTHFSAREEMEREIDEQKRELHKRQKPVPDDYLHYYTEIVDTVLEEDDLDNDGYLTYAEYVFARRREEANERRDRERREKGPP</sequence>
<proteinExistence type="predicted"/>
<dbReference type="Proteomes" id="UP000085678">
    <property type="component" value="Unplaced"/>
</dbReference>
<keyword evidence="2" id="KW-0677">Repeat</keyword>
<feature type="signal peptide" evidence="5">
    <location>
        <begin position="1"/>
        <end position="24"/>
    </location>
</feature>
<keyword evidence="1 5" id="KW-0732">Signal</keyword>
<dbReference type="PANTHER" id="PTHR23104:SF1">
    <property type="entry name" value="EF-HAND DOMAIN-CONTAINING PROTEIN"/>
    <property type="match status" value="1"/>
</dbReference>
<dbReference type="FunCoup" id="A0A1S3IDI4">
    <property type="interactions" value="32"/>
</dbReference>
<dbReference type="KEGG" id="lak:106163003"/>
<feature type="chain" id="PRO_5010208183" evidence="5">
    <location>
        <begin position="25"/>
        <end position="184"/>
    </location>
</feature>
<dbReference type="SUPFAM" id="SSF47473">
    <property type="entry name" value="EF-hand"/>
    <property type="match status" value="1"/>
</dbReference>
<dbReference type="InterPro" id="IPR052110">
    <property type="entry name" value="MCFD2-like"/>
</dbReference>
<dbReference type="OrthoDB" id="289247at2759"/>
<dbReference type="STRING" id="7574.A0A1S3IDI4"/>
<evidence type="ECO:0000256" key="5">
    <source>
        <dbReference type="SAM" id="SignalP"/>
    </source>
</evidence>
<protein>
    <submittedName>
        <fullName evidence="7">Multiple coagulation factor deficiency protein 2 homolog</fullName>
    </submittedName>
</protein>
<gene>
    <name evidence="7" type="primary">LOC106163003</name>
</gene>
<evidence type="ECO:0000256" key="4">
    <source>
        <dbReference type="SAM" id="MobiDB-lite"/>
    </source>
</evidence>
<evidence type="ECO:0000313" key="7">
    <source>
        <dbReference type="RefSeq" id="XP_013395921.1"/>
    </source>
</evidence>
<accession>A0A1S3IDI4</accession>
<evidence type="ECO:0000256" key="1">
    <source>
        <dbReference type="ARBA" id="ARBA00022729"/>
    </source>
</evidence>
<dbReference type="InParanoid" id="A0A1S3IDI4"/>
<keyword evidence="6" id="KW-1185">Reference proteome</keyword>
<dbReference type="InterPro" id="IPR018247">
    <property type="entry name" value="EF_Hand_1_Ca_BS"/>
</dbReference>
<organism evidence="6 7">
    <name type="scientific">Lingula anatina</name>
    <name type="common">Brachiopod</name>
    <name type="synonym">Lingula unguis</name>
    <dbReference type="NCBI Taxonomy" id="7574"/>
    <lineage>
        <taxon>Eukaryota</taxon>
        <taxon>Metazoa</taxon>
        <taxon>Spiralia</taxon>
        <taxon>Lophotrochozoa</taxon>
        <taxon>Brachiopoda</taxon>
        <taxon>Linguliformea</taxon>
        <taxon>Lingulata</taxon>
        <taxon>Lingulida</taxon>
        <taxon>Linguloidea</taxon>
        <taxon>Lingulidae</taxon>
        <taxon>Lingula</taxon>
    </lineage>
</organism>
<name>A0A1S3IDI4_LINAN</name>